<dbReference type="GO" id="GO:0016787">
    <property type="term" value="F:hydrolase activity"/>
    <property type="evidence" value="ECO:0007669"/>
    <property type="project" value="UniProtKB-KW"/>
</dbReference>
<evidence type="ECO:0000256" key="1">
    <source>
        <dbReference type="ARBA" id="ARBA00022723"/>
    </source>
</evidence>
<dbReference type="GeneID" id="55822202"/>
<dbReference type="KEGG" id="mzi:HWN40_10965"/>
<evidence type="ECO:0000313" key="4">
    <source>
        <dbReference type="Proteomes" id="UP000509594"/>
    </source>
</evidence>
<sequence length="479" mass="53094">MIIKQYFTEGIAHSSYILSGNKTCAVIDPRRDTDIYVQQARELGVKITHILETHLHADFISGHMELASRTGADIYAPKSAECDFEHIALSEGDSLMLEDMEINVLETPGHTPEHISYTVTDTARGEQPVALFCGDTLFVGDVGRPDLFPGRAEELATKLYHSIHDKLLTLPDFCEVYPAHGAGSLCGRAMASKRTSTIGYEKAYNYALNIKELNDFIDSLTTSMPDAPDHFSRCTGTNKEGPVLIKGFAPIKALNTEEFTETSKKEDSAVLDIRSFESFGGQHITDSYHIDLNSNFATYAGWLIPHFKNIMLVSDSYEQALEACTQLYRVGLDRIEGYLEGGLYDWVTAGLETDHVPQLSAVELHKKISTGNSLVVVDVRSASEYEDFHIRNSINIPVHELRDRYTEFNKKAEIALICGSGKRSSMGCSILKQKGFDRVYNVAGGMTGYAAAGYGPECPMCVLPWAPFSNKKETIREKV</sequence>
<feature type="domain" description="Rhodanese" evidence="2">
    <location>
        <begin position="370"/>
        <end position="458"/>
    </location>
</feature>
<dbReference type="EMBL" id="CP058215">
    <property type="protein sequence ID" value="QLC50713.1"/>
    <property type="molecule type" value="Genomic_DNA"/>
</dbReference>
<dbReference type="InterPro" id="IPR051682">
    <property type="entry name" value="Mito_Persulfide_Diox"/>
</dbReference>
<dbReference type="SUPFAM" id="SSF52821">
    <property type="entry name" value="Rhodanese/Cell cycle control phosphatase"/>
    <property type="match status" value="2"/>
</dbReference>
<keyword evidence="1" id="KW-0479">Metal-binding</keyword>
<dbReference type="FunFam" id="3.60.15.10:FF:000030">
    <property type="entry name" value="Metallo-beta-lactamase family protein"/>
    <property type="match status" value="1"/>
</dbReference>
<dbReference type="Gene3D" id="3.60.15.10">
    <property type="entry name" value="Ribonuclease Z/Hydroxyacylglutathione hydrolase-like"/>
    <property type="match status" value="1"/>
</dbReference>
<dbReference type="CDD" id="cd00158">
    <property type="entry name" value="RHOD"/>
    <property type="match status" value="1"/>
</dbReference>
<proteinExistence type="predicted"/>
<dbReference type="InterPro" id="IPR036866">
    <property type="entry name" value="RibonucZ/Hydroxyglut_hydro"/>
</dbReference>
<dbReference type="Pfam" id="PF00753">
    <property type="entry name" value="Lactamase_B"/>
    <property type="match status" value="1"/>
</dbReference>
<keyword evidence="3" id="KW-0378">Hydrolase</keyword>
<keyword evidence="4" id="KW-1185">Reference proteome</keyword>
<dbReference type="InterPro" id="IPR044528">
    <property type="entry name" value="POD-like_MBL-fold"/>
</dbReference>
<evidence type="ECO:0000259" key="2">
    <source>
        <dbReference type="PROSITE" id="PS50206"/>
    </source>
</evidence>
<dbReference type="CDD" id="cd07724">
    <property type="entry name" value="POD-like_MBL-fold"/>
    <property type="match status" value="1"/>
</dbReference>
<dbReference type="SUPFAM" id="SSF56281">
    <property type="entry name" value="Metallo-hydrolase/oxidoreductase"/>
    <property type="match status" value="1"/>
</dbReference>
<evidence type="ECO:0000313" key="3">
    <source>
        <dbReference type="EMBL" id="QLC50713.1"/>
    </source>
</evidence>
<dbReference type="SMART" id="SM00849">
    <property type="entry name" value="Lactamase_B"/>
    <property type="match status" value="1"/>
</dbReference>
<reference evidence="3 4" key="1">
    <citation type="submission" date="2020-06" db="EMBL/GenBank/DDBJ databases">
        <title>Methanolobus halotolerans sp. nov., isolated from a saline lake Tus in Siberia.</title>
        <authorList>
            <person name="Shen Y."/>
            <person name="Chen S.-C."/>
            <person name="Lai M.-C."/>
            <person name="Huang H.-H."/>
            <person name="Chiu H.-H."/>
            <person name="Tang S.-L."/>
            <person name="Rogozin D.Y."/>
            <person name="Degermendzhy A.G."/>
        </authorList>
    </citation>
    <scope>NUCLEOTIDE SEQUENCE [LARGE SCALE GENOMIC DNA]</scope>
    <source>
        <strain evidence="3 4">DSM 21339</strain>
    </source>
</reference>
<dbReference type="RefSeq" id="WP_176965768.1">
    <property type="nucleotide sequence ID" value="NZ_CP058215.1"/>
</dbReference>
<gene>
    <name evidence="3" type="ORF">HWN40_10965</name>
</gene>
<dbReference type="Pfam" id="PF00581">
    <property type="entry name" value="Rhodanese"/>
    <property type="match status" value="2"/>
</dbReference>
<dbReference type="GO" id="GO:0006749">
    <property type="term" value="P:glutathione metabolic process"/>
    <property type="evidence" value="ECO:0007669"/>
    <property type="project" value="InterPro"/>
</dbReference>
<dbReference type="GO" id="GO:0050313">
    <property type="term" value="F:sulfur dioxygenase activity"/>
    <property type="evidence" value="ECO:0007669"/>
    <property type="project" value="InterPro"/>
</dbReference>
<dbReference type="PANTHER" id="PTHR43084:SF1">
    <property type="entry name" value="PERSULFIDE DIOXYGENASE ETHE1, MITOCHONDRIAL"/>
    <property type="match status" value="1"/>
</dbReference>
<dbReference type="OrthoDB" id="9180at2157"/>
<dbReference type="GO" id="GO:0046872">
    <property type="term" value="F:metal ion binding"/>
    <property type="evidence" value="ECO:0007669"/>
    <property type="project" value="UniProtKB-KW"/>
</dbReference>
<name>A0A7D5E7K0_9EURY</name>
<dbReference type="PANTHER" id="PTHR43084">
    <property type="entry name" value="PERSULFIDE DIOXYGENASE ETHE1"/>
    <property type="match status" value="1"/>
</dbReference>
<organism evidence="3 4">
    <name type="scientific">Methanolobus zinderi</name>
    <dbReference type="NCBI Taxonomy" id="536044"/>
    <lineage>
        <taxon>Archaea</taxon>
        <taxon>Methanobacteriati</taxon>
        <taxon>Methanobacteriota</taxon>
        <taxon>Stenosarchaea group</taxon>
        <taxon>Methanomicrobia</taxon>
        <taxon>Methanosarcinales</taxon>
        <taxon>Methanosarcinaceae</taxon>
        <taxon>Methanolobus</taxon>
    </lineage>
</organism>
<dbReference type="InterPro" id="IPR036873">
    <property type="entry name" value="Rhodanese-like_dom_sf"/>
</dbReference>
<dbReference type="GO" id="GO:0070813">
    <property type="term" value="P:hydrogen sulfide metabolic process"/>
    <property type="evidence" value="ECO:0007669"/>
    <property type="project" value="TreeGrafter"/>
</dbReference>
<dbReference type="PROSITE" id="PS50206">
    <property type="entry name" value="RHODANESE_3"/>
    <property type="match status" value="2"/>
</dbReference>
<dbReference type="AlphaFoldDB" id="A0A7D5E7K0"/>
<dbReference type="Proteomes" id="UP000509594">
    <property type="component" value="Chromosome"/>
</dbReference>
<accession>A0A7D5E7K0</accession>
<dbReference type="InterPro" id="IPR001763">
    <property type="entry name" value="Rhodanese-like_dom"/>
</dbReference>
<dbReference type="Gene3D" id="3.40.250.10">
    <property type="entry name" value="Rhodanese-like domain"/>
    <property type="match status" value="2"/>
</dbReference>
<protein>
    <submittedName>
        <fullName evidence="3">MBL fold metallo-hydrolase</fullName>
    </submittedName>
</protein>
<dbReference type="SMART" id="SM00450">
    <property type="entry name" value="RHOD"/>
    <property type="match status" value="2"/>
</dbReference>
<dbReference type="InterPro" id="IPR001279">
    <property type="entry name" value="Metallo-B-lactamas"/>
</dbReference>
<feature type="domain" description="Rhodanese" evidence="2">
    <location>
        <begin position="264"/>
        <end position="355"/>
    </location>
</feature>